<reference evidence="1" key="1">
    <citation type="submission" date="2020-09" db="EMBL/GenBank/DDBJ databases">
        <title>Genome-Enabled Discovery of Anthraquinone Biosynthesis in Senna tora.</title>
        <authorList>
            <person name="Kang S.-H."/>
            <person name="Pandey R.P."/>
            <person name="Lee C.-M."/>
            <person name="Sim J.-S."/>
            <person name="Jeong J.-T."/>
            <person name="Choi B.-S."/>
            <person name="Jung M."/>
            <person name="Ginzburg D."/>
            <person name="Zhao K."/>
            <person name="Won S.Y."/>
            <person name="Oh T.-J."/>
            <person name="Yu Y."/>
            <person name="Kim N.-H."/>
            <person name="Lee O.R."/>
            <person name="Lee T.-H."/>
            <person name="Bashyal P."/>
            <person name="Kim T.-S."/>
            <person name="Lee W.-H."/>
            <person name="Kawkins C."/>
            <person name="Kim C.-K."/>
            <person name="Kim J.S."/>
            <person name="Ahn B.O."/>
            <person name="Rhee S.Y."/>
            <person name="Sohng J.K."/>
        </authorList>
    </citation>
    <scope>NUCLEOTIDE SEQUENCE</scope>
    <source>
        <tissue evidence="1">Leaf</tissue>
    </source>
</reference>
<name>A0A835CBW7_9FABA</name>
<proteinExistence type="predicted"/>
<gene>
    <name evidence="1" type="ORF">G2W53_010674</name>
</gene>
<organism evidence="1 2">
    <name type="scientific">Senna tora</name>
    <dbReference type="NCBI Taxonomy" id="362788"/>
    <lineage>
        <taxon>Eukaryota</taxon>
        <taxon>Viridiplantae</taxon>
        <taxon>Streptophyta</taxon>
        <taxon>Embryophyta</taxon>
        <taxon>Tracheophyta</taxon>
        <taxon>Spermatophyta</taxon>
        <taxon>Magnoliopsida</taxon>
        <taxon>eudicotyledons</taxon>
        <taxon>Gunneridae</taxon>
        <taxon>Pentapetalae</taxon>
        <taxon>rosids</taxon>
        <taxon>fabids</taxon>
        <taxon>Fabales</taxon>
        <taxon>Fabaceae</taxon>
        <taxon>Caesalpinioideae</taxon>
        <taxon>Cassia clade</taxon>
        <taxon>Senna</taxon>
    </lineage>
</organism>
<dbReference type="EMBL" id="JAAIUW010000004">
    <property type="protein sequence ID" value="KAF7835815.1"/>
    <property type="molecule type" value="Genomic_DNA"/>
</dbReference>
<keyword evidence="2" id="KW-1185">Reference proteome</keyword>
<sequence>MIRDIKGNRAHILCAICFQKKTDGLQQSKYSILIMISNEITQRLKFIRLVSENTENLPTNSRENFPMASEVGVNAGTSGIQACPSNTLAKLLSVAGANRHGGLVPPPCNPPKFDKSNLTSTSCQCFQL</sequence>
<evidence type="ECO:0000313" key="1">
    <source>
        <dbReference type="EMBL" id="KAF7835815.1"/>
    </source>
</evidence>
<accession>A0A835CBW7</accession>
<comment type="caution">
    <text evidence="1">The sequence shown here is derived from an EMBL/GenBank/DDBJ whole genome shotgun (WGS) entry which is preliminary data.</text>
</comment>
<dbReference type="Proteomes" id="UP000634136">
    <property type="component" value="Unassembled WGS sequence"/>
</dbReference>
<protein>
    <submittedName>
        <fullName evidence="1">Uncharacterized protein</fullName>
    </submittedName>
</protein>
<evidence type="ECO:0000313" key="2">
    <source>
        <dbReference type="Proteomes" id="UP000634136"/>
    </source>
</evidence>
<dbReference type="AlphaFoldDB" id="A0A835CBW7"/>